<keyword evidence="1" id="KW-1133">Transmembrane helix</keyword>
<keyword evidence="1" id="KW-0812">Transmembrane</keyword>
<dbReference type="EMBL" id="RSFW01000009">
    <property type="protein sequence ID" value="RSD28270.1"/>
    <property type="molecule type" value="Genomic_DNA"/>
</dbReference>
<evidence type="ECO:0000256" key="1">
    <source>
        <dbReference type="SAM" id="Phobius"/>
    </source>
</evidence>
<gene>
    <name evidence="2" type="ORF">EJA10_07400</name>
</gene>
<feature type="transmembrane region" description="Helical" evidence="1">
    <location>
        <begin position="45"/>
        <end position="67"/>
    </location>
</feature>
<comment type="caution">
    <text evidence="2">The sequence shown here is derived from an EMBL/GenBank/DDBJ whole genome shotgun (WGS) entry which is preliminary data.</text>
</comment>
<keyword evidence="1" id="KW-0472">Membrane</keyword>
<dbReference type="RefSeq" id="WP_125479354.1">
    <property type="nucleotide sequence ID" value="NZ_RSFW01000009.1"/>
</dbReference>
<name>A0A427TUX4_9BACI</name>
<dbReference type="Proteomes" id="UP000279911">
    <property type="component" value="Unassembled WGS sequence"/>
</dbReference>
<evidence type="ECO:0000313" key="3">
    <source>
        <dbReference type="Proteomes" id="UP000279911"/>
    </source>
</evidence>
<proteinExistence type="predicted"/>
<dbReference type="AlphaFoldDB" id="A0A427TUX4"/>
<reference evidence="3" key="1">
    <citation type="submission" date="2018-12" db="EMBL/GenBank/DDBJ databases">
        <title>Bacillus chawlae sp. nov., Bacillus glennii sp. nov., and Bacillus saganii sp. nov. Isolated from the Vehicle Assembly Building at Kennedy Space Center where the Viking Spacecraft were Assembled.</title>
        <authorList>
            <person name="Seuylemezian A."/>
            <person name="Vaishampayan P."/>
        </authorList>
    </citation>
    <scope>NUCLEOTIDE SEQUENCE [LARGE SCALE GENOMIC DNA]</scope>
    <source>
        <strain evidence="3">DSM 13966</strain>
    </source>
</reference>
<protein>
    <submittedName>
        <fullName evidence="2">Uncharacterized protein</fullName>
    </submittedName>
</protein>
<accession>A0A427TUX4</accession>
<evidence type="ECO:0000313" key="2">
    <source>
        <dbReference type="EMBL" id="RSD28270.1"/>
    </source>
</evidence>
<organism evidence="2 3">
    <name type="scientific">Mesobacillus subterraneus</name>
    <dbReference type="NCBI Taxonomy" id="285983"/>
    <lineage>
        <taxon>Bacteria</taxon>
        <taxon>Bacillati</taxon>
        <taxon>Bacillota</taxon>
        <taxon>Bacilli</taxon>
        <taxon>Bacillales</taxon>
        <taxon>Bacillaceae</taxon>
        <taxon>Mesobacillus</taxon>
    </lineage>
</organism>
<dbReference type="OrthoDB" id="2832823at2"/>
<sequence length="205" mass="23464">MKKSFELEDSFRSLNHIPRSEIQKRKTYNTILQASKNPKRYRYIFSHWTGVFLTFAMILACTAFLLVQVLNPAYGEQTAAKPAELLTASDIVVTYMTKSVSGDIFSLQSNLTRKGVSIIDDPVWMKTMNDAVNSRKAETNAPVMGDSYDLLLFYDNRKPDKCKLWVHNGEVYLKRIKETKVYKIDSGKSVFVTNLIDKIEKQAAF</sequence>